<feature type="compositionally biased region" description="Basic residues" evidence="8">
    <location>
        <begin position="160"/>
        <end position="183"/>
    </location>
</feature>
<gene>
    <name evidence="10" type="ORF">LIER_00926</name>
</gene>
<dbReference type="GO" id="GO:0003689">
    <property type="term" value="F:DNA clamp loader activity"/>
    <property type="evidence" value="ECO:0007669"/>
    <property type="project" value="TreeGrafter"/>
</dbReference>
<evidence type="ECO:0000256" key="1">
    <source>
        <dbReference type="ARBA" id="ARBA00004123"/>
    </source>
</evidence>
<comment type="caution">
    <text evidence="10">The sequence shown here is derived from an EMBL/GenBank/DDBJ whole genome shotgun (WGS) entry which is preliminary data.</text>
</comment>
<dbReference type="Gene3D" id="3.40.50.300">
    <property type="entry name" value="P-loop containing nucleotide triphosphate hydrolases"/>
    <property type="match status" value="1"/>
</dbReference>
<feature type="domain" description="ATPase AAA-type core" evidence="9">
    <location>
        <begin position="451"/>
        <end position="497"/>
    </location>
</feature>
<keyword evidence="4" id="KW-0227">DNA damage</keyword>
<dbReference type="GO" id="GO:0006281">
    <property type="term" value="P:DNA repair"/>
    <property type="evidence" value="ECO:0007669"/>
    <property type="project" value="InterPro"/>
</dbReference>
<evidence type="ECO:0000256" key="5">
    <source>
        <dbReference type="ARBA" id="ARBA00022840"/>
    </source>
</evidence>
<keyword evidence="11" id="KW-1185">Reference proteome</keyword>
<evidence type="ECO:0000256" key="8">
    <source>
        <dbReference type="SAM" id="MobiDB-lite"/>
    </source>
</evidence>
<evidence type="ECO:0000256" key="4">
    <source>
        <dbReference type="ARBA" id="ARBA00022763"/>
    </source>
</evidence>
<dbReference type="GO" id="GO:0003682">
    <property type="term" value="F:chromatin binding"/>
    <property type="evidence" value="ECO:0007669"/>
    <property type="project" value="TreeGrafter"/>
</dbReference>
<dbReference type="GO" id="GO:0016887">
    <property type="term" value="F:ATP hydrolysis activity"/>
    <property type="evidence" value="ECO:0007669"/>
    <property type="project" value="InterPro"/>
</dbReference>
<keyword evidence="6" id="KW-0539">Nucleus</keyword>
<evidence type="ECO:0000256" key="3">
    <source>
        <dbReference type="ARBA" id="ARBA00022741"/>
    </source>
</evidence>
<sequence>MEDEAAETPRSAAVMPEETRVKRRLVQAMLFPQTGKISSTSGIGDVKDECSKVDKSKNDVVKGEDLGELCGSQEGKKKRGRKPKPRVTQMKVHASVEGALDLKGDDAGFSGVIKLDTSLKSSEKQYPKRQRKEQPCIISDEEDDNCASPSTPTADIKASPKLKRRASSTPRKKQSNVTPKRKLSSSVTKGACSPNGESVLKSLPNLRLEAKFVAEENLRMYAGKQVHPFFMSRKVDKRNQDMVDETDQPFIEKEGKEINIYPIHVYEKLEDIAATLDWKQWIFSDTTLANSSCTPDIDQSPIFRGSAKPLQFDNYLGVPQSNLKLSCQNQIDQDQSVSLDQEARGTDAFDLYLDNSSSMICDAEQQSIPSQGSCLHHPENCLWTDKYVPEKALQVCGNGEAVKRLSEWLHLWHSSCSQASKIDEQNNNSMSCQSYCDSEDLDEEPSLENVLLITGPVGSGKSATIYACAKEQGFQVIEVNTSDWRSGSLVKQRFGEAMESHWVRGANTANLEVKPQESSSACVALKKPDSDIIELSDGEDFEHASEGVTRPSWDEEIETSSSQKKLKTLILFEDVDATFCEDYGFISTIHLLSKTAKRPMILTSNSENPLLPSNLDRLHLRFTMPSMEELTGLASVVCAAEEARIKPCLVEHFAALSNRDIRKTIINLQFWCQGQDYRKGIELHRIKNQHLLDLDASHWVLPKLMPWSCPSRLSEFVDEEITKSLMLMNECNNLQQIVDGVKDNEYQLNDIPIIDGGPEHINAKKEEMLSLHWSLEDDIELVAPSDDIFDLNGFSHSPTADTQTLGRRKFNSVIFSDSEDEHLTERKPVALRRMLENSDDEALEVQDTGPSTSLLDERCQNLSIMSLNPFEGDKVEEFASQCAGMVDCSHMDGTSQPVDLSDSHIGATSLSVGISYVPESLIVPETLFEYDNQTEFSSKTVNNDNSLCEVPITFQGKEIFDSWVSVEGKCSPVSHEYQDTCASSCHISLRPVNTDVVGDSQFDQEEYIPRGYQIMDECSRVDFIRRCESSQRMLSTPVDQIDFVQETWRKLRNSKVDVRQHITSQEIDVVQALQITSGLSNVISDAELLLKDCQSHLHDSVDPQMTPHDGQLSNWQDDQLEIASVFAEHGICLFAKESAVLGPKMGSINSVDLAWEMLASSTNAMALGKLVSRQSTLTDDIKINLPRSCLRSKSQTKSHLSSVLQCVVPARSYLSLQGDACYEYLSLLSQISRVEANRLSEHANNGQQRRTRVRQHYLKTGTFTLTPDDISFLGQWNNYQQLPSNCM</sequence>
<dbReference type="InterPro" id="IPR027417">
    <property type="entry name" value="P-loop_NTPase"/>
</dbReference>
<dbReference type="EMBL" id="BAABME010000083">
    <property type="protein sequence ID" value="GAA0139366.1"/>
    <property type="molecule type" value="Genomic_DNA"/>
</dbReference>
<dbReference type="GO" id="GO:0033314">
    <property type="term" value="P:mitotic DNA replication checkpoint signaling"/>
    <property type="evidence" value="ECO:0007669"/>
    <property type="project" value="TreeGrafter"/>
</dbReference>
<keyword evidence="7" id="KW-0131">Cell cycle</keyword>
<evidence type="ECO:0000259" key="9">
    <source>
        <dbReference type="Pfam" id="PF00004"/>
    </source>
</evidence>
<proteinExistence type="inferred from homology"/>
<accession>A0AAV3NJV8</accession>
<comment type="subcellular location">
    <subcellularLocation>
        <location evidence="1">Nucleus</location>
    </subcellularLocation>
</comment>
<organism evidence="10 11">
    <name type="scientific">Lithospermum erythrorhizon</name>
    <name type="common">Purple gromwell</name>
    <name type="synonym">Lithospermum officinale var. erythrorhizon</name>
    <dbReference type="NCBI Taxonomy" id="34254"/>
    <lineage>
        <taxon>Eukaryota</taxon>
        <taxon>Viridiplantae</taxon>
        <taxon>Streptophyta</taxon>
        <taxon>Embryophyta</taxon>
        <taxon>Tracheophyta</taxon>
        <taxon>Spermatophyta</taxon>
        <taxon>Magnoliopsida</taxon>
        <taxon>eudicotyledons</taxon>
        <taxon>Gunneridae</taxon>
        <taxon>Pentapetalae</taxon>
        <taxon>asterids</taxon>
        <taxon>lamiids</taxon>
        <taxon>Boraginales</taxon>
        <taxon>Boraginaceae</taxon>
        <taxon>Boraginoideae</taxon>
        <taxon>Lithospermeae</taxon>
        <taxon>Lithospermum</taxon>
    </lineage>
</organism>
<evidence type="ECO:0000313" key="11">
    <source>
        <dbReference type="Proteomes" id="UP001454036"/>
    </source>
</evidence>
<dbReference type="Pfam" id="PF00004">
    <property type="entry name" value="AAA"/>
    <property type="match status" value="1"/>
</dbReference>
<dbReference type="PANTHER" id="PTHR12172">
    <property type="entry name" value="CELL CYCLE CHECKPOINT PROTEIN RAD17"/>
    <property type="match status" value="1"/>
</dbReference>
<dbReference type="GO" id="GO:0000077">
    <property type="term" value="P:DNA damage checkpoint signaling"/>
    <property type="evidence" value="ECO:0007669"/>
    <property type="project" value="TreeGrafter"/>
</dbReference>
<evidence type="ECO:0000256" key="2">
    <source>
        <dbReference type="ARBA" id="ARBA00006168"/>
    </source>
</evidence>
<dbReference type="SUPFAM" id="SSF52540">
    <property type="entry name" value="P-loop containing nucleoside triphosphate hydrolases"/>
    <property type="match status" value="1"/>
</dbReference>
<keyword evidence="3" id="KW-0547">Nucleotide-binding</keyword>
<dbReference type="InterPro" id="IPR004582">
    <property type="entry name" value="Checkpoint_prot_Rad17_Rad24"/>
</dbReference>
<protein>
    <recommendedName>
        <fullName evidence="9">ATPase AAA-type core domain-containing protein</fullName>
    </recommendedName>
</protein>
<feature type="compositionally biased region" description="Basic residues" evidence="8">
    <location>
        <begin position="76"/>
        <end position="85"/>
    </location>
</feature>
<dbReference type="GO" id="GO:0005524">
    <property type="term" value="F:ATP binding"/>
    <property type="evidence" value="ECO:0007669"/>
    <property type="project" value="UniProtKB-KW"/>
</dbReference>
<keyword evidence="5" id="KW-0067">ATP-binding</keyword>
<evidence type="ECO:0000313" key="10">
    <source>
        <dbReference type="EMBL" id="GAA0139366.1"/>
    </source>
</evidence>
<evidence type="ECO:0000256" key="7">
    <source>
        <dbReference type="ARBA" id="ARBA00023306"/>
    </source>
</evidence>
<feature type="region of interest" description="Disordered" evidence="8">
    <location>
        <begin position="63"/>
        <end position="92"/>
    </location>
</feature>
<dbReference type="PANTHER" id="PTHR12172:SF1">
    <property type="entry name" value="P-LOOP CONTAINING NUCLEOSIDE TRIPHOSPHATE HYDROLASES SUPERFAMILY PROTEIN"/>
    <property type="match status" value="1"/>
</dbReference>
<feature type="region of interest" description="Disordered" evidence="8">
    <location>
        <begin position="119"/>
        <end position="194"/>
    </location>
</feature>
<evidence type="ECO:0000256" key="6">
    <source>
        <dbReference type="ARBA" id="ARBA00023242"/>
    </source>
</evidence>
<comment type="similarity">
    <text evidence="2">Belongs to the rad17/RAD24 family.</text>
</comment>
<name>A0AAV3NJV8_LITER</name>
<dbReference type="Proteomes" id="UP001454036">
    <property type="component" value="Unassembled WGS sequence"/>
</dbReference>
<reference evidence="10 11" key="1">
    <citation type="submission" date="2024-01" db="EMBL/GenBank/DDBJ databases">
        <title>The complete chloroplast genome sequence of Lithospermum erythrorhizon: insights into the phylogenetic relationship among Boraginaceae species and the maternal lineages of purple gromwells.</title>
        <authorList>
            <person name="Okada T."/>
            <person name="Watanabe K."/>
        </authorList>
    </citation>
    <scope>NUCLEOTIDE SEQUENCE [LARGE SCALE GENOMIC DNA]</scope>
</reference>
<dbReference type="GO" id="GO:0005634">
    <property type="term" value="C:nucleus"/>
    <property type="evidence" value="ECO:0007669"/>
    <property type="project" value="UniProtKB-SubCell"/>
</dbReference>
<dbReference type="InterPro" id="IPR003959">
    <property type="entry name" value="ATPase_AAA_core"/>
</dbReference>